<gene>
    <name evidence="1" type="ordered locus">P9303_07241</name>
</gene>
<evidence type="ECO:0000313" key="1">
    <source>
        <dbReference type="EMBL" id="ABM77475.1"/>
    </source>
</evidence>
<accession>A2C7L5</accession>
<dbReference type="EMBL" id="CP000554">
    <property type="protein sequence ID" value="ABM77475.1"/>
    <property type="molecule type" value="Genomic_DNA"/>
</dbReference>
<dbReference type="Proteomes" id="UP000002274">
    <property type="component" value="Chromosome"/>
</dbReference>
<reference evidence="1 2" key="1">
    <citation type="journal article" date="2007" name="PLoS Genet.">
        <title>Patterns and implications of gene gain and loss in the evolution of Prochlorococcus.</title>
        <authorList>
            <person name="Kettler G.C."/>
            <person name="Martiny A.C."/>
            <person name="Huang K."/>
            <person name="Zucker J."/>
            <person name="Coleman M.L."/>
            <person name="Rodrigue S."/>
            <person name="Chen F."/>
            <person name="Lapidus A."/>
            <person name="Ferriera S."/>
            <person name="Johnson J."/>
            <person name="Steglich C."/>
            <person name="Church G.M."/>
            <person name="Richardson P."/>
            <person name="Chisholm S.W."/>
        </authorList>
    </citation>
    <scope>NUCLEOTIDE SEQUENCE [LARGE SCALE GENOMIC DNA]</scope>
    <source>
        <strain evidence="1 2">MIT 9303</strain>
    </source>
</reference>
<protein>
    <submittedName>
        <fullName evidence="1">Uncharacterized protein</fullName>
    </submittedName>
</protein>
<dbReference type="KEGG" id="pmf:P9303_07241"/>
<dbReference type="STRING" id="59922.P9303_07241"/>
<proteinExistence type="predicted"/>
<dbReference type="AlphaFoldDB" id="A2C7L5"/>
<evidence type="ECO:0000313" key="2">
    <source>
        <dbReference type="Proteomes" id="UP000002274"/>
    </source>
</evidence>
<name>A2C7L5_PROM3</name>
<sequence>MAYFRLKALDSVKHLLLNQSLWIRCGDELDRGAPVGCAAGDFATYGQHRSGSKPQHSQPLACVACLCR</sequence>
<dbReference type="HOGENOM" id="CLU_186891_0_0_3"/>
<organism evidence="1 2">
    <name type="scientific">Prochlorococcus marinus (strain MIT 9303)</name>
    <dbReference type="NCBI Taxonomy" id="59922"/>
    <lineage>
        <taxon>Bacteria</taxon>
        <taxon>Bacillati</taxon>
        <taxon>Cyanobacteriota</taxon>
        <taxon>Cyanophyceae</taxon>
        <taxon>Synechococcales</taxon>
        <taxon>Prochlorococcaceae</taxon>
        <taxon>Prochlorococcus</taxon>
    </lineage>
</organism>